<dbReference type="AlphaFoldDB" id="A0A6J4SFJ1"/>
<dbReference type="GO" id="GO:0005576">
    <property type="term" value="C:extracellular region"/>
    <property type="evidence" value="ECO:0007669"/>
    <property type="project" value="TreeGrafter"/>
</dbReference>
<feature type="chain" id="PRO_5026912956" description="L,D-TPase catalytic domain-containing protein" evidence="8">
    <location>
        <begin position="23"/>
        <end position="346"/>
    </location>
</feature>
<dbReference type="PANTHER" id="PTHR30582">
    <property type="entry name" value="L,D-TRANSPEPTIDASE"/>
    <property type="match status" value="1"/>
</dbReference>
<comment type="similarity">
    <text evidence="2">Belongs to the YkuD family.</text>
</comment>
<keyword evidence="8" id="KW-0732">Signal</keyword>
<dbReference type="InterPro" id="IPR036365">
    <property type="entry name" value="PGBD-like_sf"/>
</dbReference>
<keyword evidence="3" id="KW-0808">Transferase</keyword>
<accession>A0A6J4SFJ1</accession>
<dbReference type="GO" id="GO:0018104">
    <property type="term" value="P:peptidoglycan-protein cross-linking"/>
    <property type="evidence" value="ECO:0007669"/>
    <property type="project" value="TreeGrafter"/>
</dbReference>
<protein>
    <recommendedName>
        <fullName evidence="9">L,D-TPase catalytic domain-containing protein</fullName>
    </recommendedName>
</protein>
<dbReference type="InterPro" id="IPR036366">
    <property type="entry name" value="PGBDSf"/>
</dbReference>
<gene>
    <name evidence="10" type="ORF">AVDCRST_MAG91-547</name>
</gene>
<proteinExistence type="inferred from homology"/>
<dbReference type="GO" id="GO:0071555">
    <property type="term" value="P:cell wall organization"/>
    <property type="evidence" value="ECO:0007669"/>
    <property type="project" value="UniProtKB-UniRule"/>
</dbReference>
<evidence type="ECO:0000256" key="6">
    <source>
        <dbReference type="ARBA" id="ARBA00023316"/>
    </source>
</evidence>
<dbReference type="SUPFAM" id="SSF141523">
    <property type="entry name" value="L,D-transpeptidase catalytic domain-like"/>
    <property type="match status" value="1"/>
</dbReference>
<evidence type="ECO:0000256" key="8">
    <source>
        <dbReference type="SAM" id="SignalP"/>
    </source>
</evidence>
<dbReference type="CDD" id="cd16913">
    <property type="entry name" value="YkuD_like"/>
    <property type="match status" value="1"/>
</dbReference>
<reference evidence="10" key="1">
    <citation type="submission" date="2020-02" db="EMBL/GenBank/DDBJ databases">
        <authorList>
            <person name="Meier V. D."/>
        </authorList>
    </citation>
    <scope>NUCLEOTIDE SEQUENCE</scope>
    <source>
        <strain evidence="10">AVDCRST_MAG91</strain>
    </source>
</reference>
<keyword evidence="6 7" id="KW-0961">Cell wall biogenesis/degradation</keyword>
<dbReference type="Gene3D" id="1.10.101.10">
    <property type="entry name" value="PGBD-like superfamily/PGBD"/>
    <property type="match status" value="1"/>
</dbReference>
<evidence type="ECO:0000313" key="10">
    <source>
        <dbReference type="EMBL" id="CAA9491082.1"/>
    </source>
</evidence>
<sequence>MTFSKKLWLSAAAIGLAGAAIAQNPAPRAQQQPARWAAPGTPGSPINGQIFHAQVLLDRAGFSPGPIDGKPGISFDDAVTGFQKARGLQVTGELDGPTRAALGQINLPSTRMLRVTPEDMQGPYVNPIPEKAEDKAKLPFLAYRTPIEKLAEKFHTTPHTLAALNRPDAQLRAGAVLRLPNVLPSSRSYGGLKAEHAKLFSDLNVDANQPQGNRVIVDKSERVLQVFNDDRLIAQFPVSMGSRRDPLPLGTWKVTTFAYLPPFNFQPDLLWYVSKDEKEAKLPPGPNGPVGVAWLDITKEHYGIHGTPEPQTLGRAESAGCIRMANWDVLRLSRMIKTGTTAVFQA</sequence>
<evidence type="ECO:0000256" key="2">
    <source>
        <dbReference type="ARBA" id="ARBA00005992"/>
    </source>
</evidence>
<evidence type="ECO:0000256" key="4">
    <source>
        <dbReference type="ARBA" id="ARBA00022960"/>
    </source>
</evidence>
<evidence type="ECO:0000256" key="3">
    <source>
        <dbReference type="ARBA" id="ARBA00022679"/>
    </source>
</evidence>
<dbReference type="Gene3D" id="2.40.440.10">
    <property type="entry name" value="L,D-transpeptidase catalytic domain-like"/>
    <property type="match status" value="1"/>
</dbReference>
<feature type="domain" description="L,D-TPase catalytic" evidence="9">
    <location>
        <begin position="213"/>
        <end position="345"/>
    </location>
</feature>
<evidence type="ECO:0000256" key="5">
    <source>
        <dbReference type="ARBA" id="ARBA00022984"/>
    </source>
</evidence>
<dbReference type="GO" id="GO:0016740">
    <property type="term" value="F:transferase activity"/>
    <property type="evidence" value="ECO:0007669"/>
    <property type="project" value="UniProtKB-KW"/>
</dbReference>
<organism evidence="10">
    <name type="scientific">uncultured Sphingomonadaceae bacterium</name>
    <dbReference type="NCBI Taxonomy" id="169976"/>
    <lineage>
        <taxon>Bacteria</taxon>
        <taxon>Pseudomonadati</taxon>
        <taxon>Pseudomonadota</taxon>
        <taxon>Alphaproteobacteria</taxon>
        <taxon>Sphingomonadales</taxon>
        <taxon>Sphingomonadaceae</taxon>
        <taxon>environmental samples</taxon>
    </lineage>
</organism>
<dbReference type="UniPathway" id="UPA00219"/>
<comment type="pathway">
    <text evidence="1 7">Cell wall biogenesis; peptidoglycan biosynthesis.</text>
</comment>
<feature type="active site" description="Nucleophile" evidence="7">
    <location>
        <position position="321"/>
    </location>
</feature>
<evidence type="ECO:0000259" key="9">
    <source>
        <dbReference type="PROSITE" id="PS52029"/>
    </source>
</evidence>
<name>A0A6J4SFJ1_9SPHN</name>
<dbReference type="GO" id="GO:0071972">
    <property type="term" value="F:peptidoglycan L,D-transpeptidase activity"/>
    <property type="evidence" value="ECO:0007669"/>
    <property type="project" value="TreeGrafter"/>
</dbReference>
<dbReference type="InterPro" id="IPR002477">
    <property type="entry name" value="Peptidoglycan-bd-like"/>
</dbReference>
<dbReference type="InterPro" id="IPR005490">
    <property type="entry name" value="LD_TPept_cat_dom"/>
</dbReference>
<feature type="signal peptide" evidence="8">
    <location>
        <begin position="1"/>
        <end position="22"/>
    </location>
</feature>
<evidence type="ECO:0000256" key="1">
    <source>
        <dbReference type="ARBA" id="ARBA00004752"/>
    </source>
</evidence>
<keyword evidence="4 7" id="KW-0133">Cell shape</keyword>
<dbReference type="SUPFAM" id="SSF47090">
    <property type="entry name" value="PGBD-like"/>
    <property type="match status" value="1"/>
</dbReference>
<dbReference type="InterPro" id="IPR050979">
    <property type="entry name" value="LD-transpeptidase"/>
</dbReference>
<dbReference type="InterPro" id="IPR038063">
    <property type="entry name" value="Transpep_catalytic_dom"/>
</dbReference>
<dbReference type="PANTHER" id="PTHR30582:SF30">
    <property type="entry name" value="BLR4375 PROTEIN"/>
    <property type="match status" value="1"/>
</dbReference>
<dbReference type="GO" id="GO:0008360">
    <property type="term" value="P:regulation of cell shape"/>
    <property type="evidence" value="ECO:0007669"/>
    <property type="project" value="UniProtKB-UniRule"/>
</dbReference>
<dbReference type="Pfam" id="PF01471">
    <property type="entry name" value="PG_binding_1"/>
    <property type="match status" value="1"/>
</dbReference>
<keyword evidence="5 7" id="KW-0573">Peptidoglycan synthesis</keyword>
<evidence type="ECO:0000256" key="7">
    <source>
        <dbReference type="PROSITE-ProRule" id="PRU01373"/>
    </source>
</evidence>
<dbReference type="EMBL" id="CADCVX010000125">
    <property type="protein sequence ID" value="CAA9491082.1"/>
    <property type="molecule type" value="Genomic_DNA"/>
</dbReference>
<dbReference type="PROSITE" id="PS52029">
    <property type="entry name" value="LD_TPASE"/>
    <property type="match status" value="1"/>
</dbReference>
<feature type="active site" description="Proton donor/acceptor" evidence="7">
    <location>
        <position position="305"/>
    </location>
</feature>
<dbReference type="Pfam" id="PF03734">
    <property type="entry name" value="YkuD"/>
    <property type="match status" value="1"/>
</dbReference>